<dbReference type="InterPro" id="IPR013320">
    <property type="entry name" value="ConA-like_dom_sf"/>
</dbReference>
<sequence length="287" mass="33322">MIIFQALRYNDSLPIDIDVINPNISPFAIEIIISDVTEPSVFILDNLSYEANLCTTTDITLLSAQNLSKITNSLDVGVDPSEIFFDNSENADNFEVQLAQQKVQLQRGRETNHIRSLNMRRLLPIHRLTPCEVLNCDFEFDLCNYYNPIEMNSTKRNYKIYETKLCGYAYVGADDLQQPIKGRRIYILESPMFTLDDDSTLTFDLYRRSTAISLQVCLNNITNCPYEAPPLEKDIFWRRGEMIALSKNTRKVYFVATQWKKFKWLAIDNITLNYGTHCRKSFMKKMN</sequence>
<evidence type="ECO:0000313" key="2">
    <source>
        <dbReference type="WBParaSite" id="ALUE_0002115501-mRNA-1"/>
    </source>
</evidence>
<dbReference type="WBParaSite" id="ALUE_0002115501-mRNA-1">
    <property type="protein sequence ID" value="ALUE_0002115501-mRNA-1"/>
    <property type="gene ID" value="ALUE_0002115501"/>
</dbReference>
<dbReference type="AlphaFoldDB" id="A0A0M3IQX7"/>
<dbReference type="Proteomes" id="UP000036681">
    <property type="component" value="Unplaced"/>
</dbReference>
<keyword evidence="1" id="KW-1185">Reference proteome</keyword>
<evidence type="ECO:0000313" key="1">
    <source>
        <dbReference type="Proteomes" id="UP000036681"/>
    </source>
</evidence>
<proteinExistence type="predicted"/>
<name>A0A0M3IQX7_ASCLU</name>
<dbReference type="Gene3D" id="2.60.120.200">
    <property type="match status" value="1"/>
</dbReference>
<protein>
    <submittedName>
        <fullName evidence="2">MAM domain-containing protein</fullName>
    </submittedName>
</protein>
<accession>A0A0M3IQX7</accession>
<dbReference type="SUPFAM" id="SSF49899">
    <property type="entry name" value="Concanavalin A-like lectins/glucanases"/>
    <property type="match status" value="1"/>
</dbReference>
<reference evidence="2" key="1">
    <citation type="submission" date="2017-02" db="UniProtKB">
        <authorList>
            <consortium name="WormBaseParasite"/>
        </authorList>
    </citation>
    <scope>IDENTIFICATION</scope>
</reference>
<organism evidence="1 2">
    <name type="scientific">Ascaris lumbricoides</name>
    <name type="common">Giant roundworm</name>
    <dbReference type="NCBI Taxonomy" id="6252"/>
    <lineage>
        <taxon>Eukaryota</taxon>
        <taxon>Metazoa</taxon>
        <taxon>Ecdysozoa</taxon>
        <taxon>Nematoda</taxon>
        <taxon>Chromadorea</taxon>
        <taxon>Rhabditida</taxon>
        <taxon>Spirurina</taxon>
        <taxon>Ascaridomorpha</taxon>
        <taxon>Ascaridoidea</taxon>
        <taxon>Ascarididae</taxon>
        <taxon>Ascaris</taxon>
    </lineage>
</organism>